<comment type="caution">
    <text evidence="5">The sequence shown here is derived from an EMBL/GenBank/DDBJ whole genome shotgun (WGS) entry which is preliminary data.</text>
</comment>
<reference evidence="5" key="1">
    <citation type="journal article" date="2020" name="Fungal Divers.">
        <title>Resolving the Mortierellaceae phylogeny through synthesis of multi-gene phylogenetics and phylogenomics.</title>
        <authorList>
            <person name="Vandepol N."/>
            <person name="Liber J."/>
            <person name="Desiro A."/>
            <person name="Na H."/>
            <person name="Kennedy M."/>
            <person name="Barry K."/>
            <person name="Grigoriev I.V."/>
            <person name="Miller A.N."/>
            <person name="O'Donnell K."/>
            <person name="Stajich J.E."/>
            <person name="Bonito G."/>
        </authorList>
    </citation>
    <scope>NUCLEOTIDE SEQUENCE</scope>
    <source>
        <strain evidence="5">KOD1015</strain>
    </source>
</reference>
<dbReference type="GO" id="GO:0003746">
    <property type="term" value="F:translation elongation factor activity"/>
    <property type="evidence" value="ECO:0007669"/>
    <property type="project" value="UniProtKB-KW"/>
</dbReference>
<evidence type="ECO:0000256" key="3">
    <source>
        <dbReference type="ARBA" id="ARBA00022917"/>
    </source>
</evidence>
<dbReference type="GO" id="GO:0005829">
    <property type="term" value="C:cytosol"/>
    <property type="evidence" value="ECO:0007669"/>
    <property type="project" value="TreeGrafter"/>
</dbReference>
<evidence type="ECO:0000256" key="2">
    <source>
        <dbReference type="ARBA" id="ARBA00022768"/>
    </source>
</evidence>
<dbReference type="PANTHER" id="PTHR42908:SF10">
    <property type="entry name" value="EUKARYOTIC TRANSLATION ELONGATION FACTOR 2"/>
    <property type="match status" value="1"/>
</dbReference>
<evidence type="ECO:0000313" key="6">
    <source>
        <dbReference type="Proteomes" id="UP000780801"/>
    </source>
</evidence>
<proteinExistence type="predicted"/>
<dbReference type="OrthoDB" id="364892at2759"/>
<accession>A0A9P6KID0</accession>
<feature type="domain" description="Elongation factor EFG" evidence="4">
    <location>
        <begin position="2"/>
        <end position="98"/>
    </location>
</feature>
<dbReference type="Proteomes" id="UP000780801">
    <property type="component" value="Unassembled WGS sequence"/>
</dbReference>
<organism evidence="5 6">
    <name type="scientific">Lunasporangiospora selenospora</name>
    <dbReference type="NCBI Taxonomy" id="979761"/>
    <lineage>
        <taxon>Eukaryota</taxon>
        <taxon>Fungi</taxon>
        <taxon>Fungi incertae sedis</taxon>
        <taxon>Mucoromycota</taxon>
        <taxon>Mortierellomycotina</taxon>
        <taxon>Mortierellomycetes</taxon>
        <taxon>Mortierellales</taxon>
        <taxon>Mortierellaceae</taxon>
        <taxon>Lunasporangiospora</taxon>
    </lineage>
</organism>
<dbReference type="PANTHER" id="PTHR42908">
    <property type="entry name" value="TRANSLATION ELONGATION FACTOR-RELATED"/>
    <property type="match status" value="1"/>
</dbReference>
<dbReference type="FunFam" id="3.30.70.240:FF:000003">
    <property type="entry name" value="Translation elongation factor 2"/>
    <property type="match status" value="1"/>
</dbReference>
<dbReference type="GO" id="GO:0003924">
    <property type="term" value="F:GTPase activity"/>
    <property type="evidence" value="ECO:0007669"/>
    <property type="project" value="TreeGrafter"/>
</dbReference>
<keyword evidence="3" id="KW-0648">Protein biosynthesis</keyword>
<dbReference type="Pfam" id="PF00679">
    <property type="entry name" value="EFG_C"/>
    <property type="match status" value="1"/>
</dbReference>
<dbReference type="SMART" id="SM00838">
    <property type="entry name" value="EFG_C"/>
    <property type="match status" value="1"/>
</dbReference>
<evidence type="ECO:0000313" key="5">
    <source>
        <dbReference type="EMBL" id="KAF9585685.1"/>
    </source>
</evidence>
<dbReference type="EMBL" id="JAABOA010000138">
    <property type="protein sequence ID" value="KAF9585685.1"/>
    <property type="molecule type" value="Genomic_DNA"/>
</dbReference>
<dbReference type="GO" id="GO:0043022">
    <property type="term" value="F:ribosome binding"/>
    <property type="evidence" value="ECO:0007669"/>
    <property type="project" value="TreeGrafter"/>
</dbReference>
<evidence type="ECO:0000256" key="1">
    <source>
        <dbReference type="ARBA" id="ARBA00022490"/>
    </source>
</evidence>
<keyword evidence="6" id="KW-1185">Reference proteome</keyword>
<dbReference type="InterPro" id="IPR035647">
    <property type="entry name" value="EFG_III/V"/>
</dbReference>
<evidence type="ECO:0000259" key="4">
    <source>
        <dbReference type="SMART" id="SM00838"/>
    </source>
</evidence>
<dbReference type="Gene3D" id="3.30.70.240">
    <property type="match status" value="1"/>
</dbReference>
<dbReference type="AlphaFoldDB" id="A0A9P6KID0"/>
<dbReference type="CDD" id="cd04096">
    <property type="entry name" value="eEF2_snRNP_like_C"/>
    <property type="match status" value="1"/>
</dbReference>
<dbReference type="InterPro" id="IPR000640">
    <property type="entry name" value="EFG_V-like"/>
</dbReference>
<keyword evidence="1" id="KW-0963">Cytoplasm</keyword>
<name>A0A9P6KID0_9FUNG</name>
<sequence length="120" mass="13499">PGLMEPVYLVEITCPEQAMGGIYGVLNKRRGQVNSEEQRPGTPLYIIKAYLPIAESFGFTGDLRQATGGQAFPQSVFDHWDLMNGDCDTDPKLIEKVLSIRKRKGLKEEIPTLDRYLDKL</sequence>
<dbReference type="SUPFAM" id="SSF54980">
    <property type="entry name" value="EF-G C-terminal domain-like"/>
    <property type="match status" value="1"/>
</dbReference>
<protein>
    <submittedName>
        <fullName evidence="5">Elongation factor 2</fullName>
    </submittedName>
</protein>
<dbReference type="GO" id="GO:1990904">
    <property type="term" value="C:ribonucleoprotein complex"/>
    <property type="evidence" value="ECO:0007669"/>
    <property type="project" value="TreeGrafter"/>
</dbReference>
<gene>
    <name evidence="5" type="primary">EFT1_2</name>
    <name evidence="5" type="ORF">BGW38_001238</name>
</gene>
<keyword evidence="2 5" id="KW-0251">Elongation factor</keyword>
<feature type="non-terminal residue" evidence="5">
    <location>
        <position position="1"/>
    </location>
</feature>